<keyword evidence="3" id="KW-0520">NAD</keyword>
<evidence type="ECO:0000256" key="1">
    <source>
        <dbReference type="ARBA" id="ARBA00005854"/>
    </source>
</evidence>
<dbReference type="FunFam" id="3.40.50.720:FF:000203">
    <property type="entry name" value="D-3-phosphoglycerate dehydrogenase (SerA)"/>
    <property type="match status" value="1"/>
</dbReference>
<dbReference type="PANTHER" id="PTHR42789">
    <property type="entry name" value="D-ISOMER SPECIFIC 2-HYDROXYACID DEHYDROGENASE FAMILY PROTEIN (AFU_ORTHOLOGUE AFUA_6G10090)"/>
    <property type="match status" value="1"/>
</dbReference>
<evidence type="ECO:0000256" key="3">
    <source>
        <dbReference type="ARBA" id="ARBA00023027"/>
    </source>
</evidence>
<dbReference type="GO" id="GO:0016616">
    <property type="term" value="F:oxidoreductase activity, acting on the CH-OH group of donors, NAD or NADP as acceptor"/>
    <property type="evidence" value="ECO:0007669"/>
    <property type="project" value="InterPro"/>
</dbReference>
<dbReference type="InterPro" id="IPR050857">
    <property type="entry name" value="D-2-hydroxyacid_DH"/>
</dbReference>
<evidence type="ECO:0000259" key="4">
    <source>
        <dbReference type="Pfam" id="PF02826"/>
    </source>
</evidence>
<evidence type="ECO:0000313" key="5">
    <source>
        <dbReference type="EMBL" id="BBU23696.1"/>
    </source>
</evidence>
<name>A0AAD1H3G2_MYCXE</name>
<evidence type="ECO:0000313" key="6">
    <source>
        <dbReference type="Proteomes" id="UP000464624"/>
    </source>
</evidence>
<proteinExistence type="inferred from homology"/>
<organism evidence="5 6">
    <name type="scientific">Mycobacterium xenopi</name>
    <dbReference type="NCBI Taxonomy" id="1789"/>
    <lineage>
        <taxon>Bacteria</taxon>
        <taxon>Bacillati</taxon>
        <taxon>Actinomycetota</taxon>
        <taxon>Actinomycetes</taxon>
        <taxon>Mycobacteriales</taxon>
        <taxon>Mycobacteriaceae</taxon>
        <taxon>Mycobacterium</taxon>
    </lineage>
</organism>
<keyword evidence="2" id="KW-0560">Oxidoreductase</keyword>
<comment type="similarity">
    <text evidence="1">Belongs to the D-isomer specific 2-hydroxyacid dehydrogenase family.</text>
</comment>
<dbReference type="SUPFAM" id="SSF51735">
    <property type="entry name" value="NAD(P)-binding Rossmann-fold domains"/>
    <property type="match status" value="1"/>
</dbReference>
<gene>
    <name evidence="5" type="primary">serA_2</name>
    <name evidence="5" type="ORF">MYXE_34860</name>
</gene>
<dbReference type="InterPro" id="IPR029753">
    <property type="entry name" value="D-isomer_DH_CS"/>
</dbReference>
<dbReference type="KEGG" id="mxe:MYXE_34860"/>
<dbReference type="PROSITE" id="PS00671">
    <property type="entry name" value="D_2_HYDROXYACID_DH_3"/>
    <property type="match status" value="1"/>
</dbReference>
<dbReference type="GO" id="GO:0051287">
    <property type="term" value="F:NAD binding"/>
    <property type="evidence" value="ECO:0007669"/>
    <property type="project" value="InterPro"/>
</dbReference>
<dbReference type="SUPFAM" id="SSF52283">
    <property type="entry name" value="Formate/glycerate dehydrogenase catalytic domain-like"/>
    <property type="match status" value="1"/>
</dbReference>
<dbReference type="PANTHER" id="PTHR42789:SF1">
    <property type="entry name" value="D-ISOMER SPECIFIC 2-HYDROXYACID DEHYDROGENASE FAMILY PROTEIN (AFU_ORTHOLOGUE AFUA_6G10090)"/>
    <property type="match status" value="1"/>
</dbReference>
<dbReference type="CDD" id="cd12169">
    <property type="entry name" value="PGDH_like_1"/>
    <property type="match status" value="1"/>
</dbReference>
<dbReference type="Pfam" id="PF02826">
    <property type="entry name" value="2-Hacid_dh_C"/>
    <property type="match status" value="1"/>
</dbReference>
<dbReference type="RefSeq" id="WP_003922208.1">
    <property type="nucleotide sequence ID" value="NZ_AP022314.1"/>
</dbReference>
<dbReference type="PROSITE" id="PS00065">
    <property type="entry name" value="D_2_HYDROXYACID_DH_1"/>
    <property type="match status" value="1"/>
</dbReference>
<feature type="domain" description="D-isomer specific 2-hydroxyacid dehydrogenase NAD-binding" evidence="4">
    <location>
        <begin position="112"/>
        <end position="284"/>
    </location>
</feature>
<dbReference type="Gene3D" id="3.40.50.720">
    <property type="entry name" value="NAD(P)-binding Rossmann-like Domain"/>
    <property type="match status" value="2"/>
</dbReference>
<dbReference type="InterPro" id="IPR036291">
    <property type="entry name" value="NAD(P)-bd_dom_sf"/>
</dbReference>
<sequence>MKVAILDDYQNVALSMADWSDVAARAEITVFRDHLADPDAVVERLAPFDVVCVMRERTPLPRAIIERLPRLKMIASTGPFNASIDVAAAAERGIHVSTTGGYIESTVELTWALILAAARRIVDETLSVRAGGWQTSVGRQLGGAVLGVLGLGRVGTRVARVGTAFGMEVIAWSTNLTRQAAERAGVAYVSRDELFGRADVLTIHLVLSERTRGLVGAAELASMKPTAMLVNTSRGPIVDEQALIGALRSGSIAAAGLDVFDIEPLPAAHPLRSLDNVVATPHIGYVADRVYRTFYGEAAAEIARWLVEFGGSAR</sequence>
<dbReference type="EMBL" id="AP022314">
    <property type="protein sequence ID" value="BBU23696.1"/>
    <property type="molecule type" value="Genomic_DNA"/>
</dbReference>
<dbReference type="AlphaFoldDB" id="A0AAD1H3G2"/>
<evidence type="ECO:0000256" key="2">
    <source>
        <dbReference type="ARBA" id="ARBA00023002"/>
    </source>
</evidence>
<accession>A0AAD1H3G2</accession>
<reference evidence="5 6" key="1">
    <citation type="submission" date="2019-12" db="EMBL/GenBank/DDBJ databases">
        <title>Complete genome sequence of Mycolicibacterium xenopi str. JCM15661T.</title>
        <authorList>
            <person name="Yoshida M."/>
            <person name="Fukano H."/>
            <person name="Asakura T."/>
            <person name="Hoshino Y."/>
        </authorList>
    </citation>
    <scope>NUCLEOTIDE SEQUENCE [LARGE SCALE GENOMIC DNA]</scope>
    <source>
        <strain evidence="5 6">JCM 15661T</strain>
    </source>
</reference>
<dbReference type="InterPro" id="IPR006140">
    <property type="entry name" value="D-isomer_DH_NAD-bd"/>
</dbReference>
<dbReference type="Proteomes" id="UP000464624">
    <property type="component" value="Chromosome"/>
</dbReference>
<protein>
    <submittedName>
        <fullName evidence="5">2-hydroxyacid dehydrogenase</fullName>
    </submittedName>
</protein>
<dbReference type="InterPro" id="IPR029752">
    <property type="entry name" value="D-isomer_DH_CS1"/>
</dbReference>